<dbReference type="Gene3D" id="3.90.1150.10">
    <property type="entry name" value="Aspartate Aminotransferase, domain 1"/>
    <property type="match status" value="1"/>
</dbReference>
<comment type="similarity">
    <text evidence="5">Belongs to the trans-sulfuration enzymes family. MetZ subfamily.</text>
</comment>
<dbReference type="PROSITE" id="PS00868">
    <property type="entry name" value="CYS_MET_METAB_PP"/>
    <property type="match status" value="1"/>
</dbReference>
<dbReference type="Pfam" id="PF01053">
    <property type="entry name" value="Cys_Met_Meta_PP"/>
    <property type="match status" value="1"/>
</dbReference>
<evidence type="ECO:0000256" key="2">
    <source>
        <dbReference type="ARBA" id="ARBA00011881"/>
    </source>
</evidence>
<keyword evidence="9" id="KW-0456">Lyase</keyword>
<evidence type="ECO:0000256" key="5">
    <source>
        <dbReference type="ARBA" id="ARBA00060995"/>
    </source>
</evidence>
<dbReference type="SUPFAM" id="SSF53383">
    <property type="entry name" value="PLP-dependent transferases"/>
    <property type="match status" value="1"/>
</dbReference>
<reference evidence="10" key="1">
    <citation type="submission" date="2018-02" db="EMBL/GenBank/DDBJ databases">
        <authorList>
            <person name="Hausmann B."/>
        </authorList>
    </citation>
    <scope>NUCLEOTIDE SEQUENCE [LARGE SCALE GENOMIC DNA]</scope>
    <source>
        <strain evidence="10">Peat soil MAG SbA5</strain>
    </source>
</reference>
<dbReference type="InterPro" id="IPR000277">
    <property type="entry name" value="Cys/Met-Metab_PyrdxlP-dep_enz"/>
</dbReference>
<protein>
    <recommendedName>
        <fullName evidence="6">O-succinylhomoserine sulfhydrylase</fullName>
    </recommendedName>
</protein>
<dbReference type="NCBIfam" id="NF006096">
    <property type="entry name" value="PRK08248.1"/>
    <property type="match status" value="1"/>
</dbReference>
<dbReference type="OrthoDB" id="9780685at2"/>
<dbReference type="Gene3D" id="3.40.640.10">
    <property type="entry name" value="Type I PLP-dependent aspartate aminotransferase-like (Major domain)"/>
    <property type="match status" value="1"/>
</dbReference>
<gene>
    <name evidence="9" type="primary">mdeA</name>
    <name evidence="9" type="ORF">SBA5_260030</name>
</gene>
<evidence type="ECO:0000313" key="9">
    <source>
        <dbReference type="EMBL" id="SPE20106.1"/>
    </source>
</evidence>
<organism evidence="9 10">
    <name type="scientific">Candidatus Sulfuritelmatomonas gaucii</name>
    <dbReference type="NCBI Taxonomy" id="2043161"/>
    <lineage>
        <taxon>Bacteria</taxon>
        <taxon>Pseudomonadati</taxon>
        <taxon>Acidobacteriota</taxon>
        <taxon>Terriglobia</taxon>
        <taxon>Terriglobales</taxon>
        <taxon>Acidobacteriaceae</taxon>
        <taxon>Candidatus Sulfuritelmatomonas</taxon>
    </lineage>
</organism>
<dbReference type="GO" id="GO:0003961">
    <property type="term" value="F:O-acetylhomoserine aminocarboxypropyltransferase activity"/>
    <property type="evidence" value="ECO:0007669"/>
    <property type="project" value="TreeGrafter"/>
</dbReference>
<dbReference type="PIRSF" id="PIRSF001434">
    <property type="entry name" value="CGS"/>
    <property type="match status" value="1"/>
</dbReference>
<dbReference type="FunFam" id="3.40.640.10:FF:000035">
    <property type="entry name" value="O-succinylhomoserine sulfhydrylase"/>
    <property type="match status" value="1"/>
</dbReference>
<dbReference type="GO" id="GO:0030170">
    <property type="term" value="F:pyridoxal phosphate binding"/>
    <property type="evidence" value="ECO:0007669"/>
    <property type="project" value="InterPro"/>
</dbReference>
<dbReference type="EMBL" id="OKRB01000082">
    <property type="protein sequence ID" value="SPE20106.1"/>
    <property type="molecule type" value="Genomic_DNA"/>
</dbReference>
<dbReference type="InterPro" id="IPR015424">
    <property type="entry name" value="PyrdxlP-dep_Trfase"/>
</dbReference>
<proteinExistence type="inferred from homology"/>
<dbReference type="InterPro" id="IPR054542">
    <property type="entry name" value="Cys_met_metab_PP"/>
</dbReference>
<dbReference type="InterPro" id="IPR006235">
    <property type="entry name" value="OAc-hSer/O-AcSer_sulfhydrylase"/>
</dbReference>
<sequence>MSEPKQYQLATQAVHAGQSPDPTTGSRAVPIYQTTSYLFQNADHAGRLFALQEFGNIYTRIMNPTTDVFEKRVAALEGGAAALATASGQAAETLTIITLAAAGEEIVSTTSLYGGTYNLFHYTLPKLGIKVRFVDGDDFDGLRKAINDKTRAVYTETLGNPKLDVADIETMARIAHEHKLPLIIDNTCASPALTRPIEWGADIVVNSATKFLGGHGTAIGGVIVDAGKFDWAASGRFREFVEPDPSYHGLRYTEAFGPLAFILKARVQGLRDTGAALSPFNAFLLLQGIETLHLRMERHSQNALAVAKHLEQHPGVEWVNYPGLSSSRYYERAKKYMPTGQSSLVTFGIKGGYEAGKKLIDTLELFSLLANIGDAKSLVIHPASTTHQQLSIEEQASTGVTPELVRLSVGIEDVRDIIADLDKAIEAANGHAFAGSAQAVAAK</sequence>
<evidence type="ECO:0000256" key="3">
    <source>
        <dbReference type="ARBA" id="ARBA00022679"/>
    </source>
</evidence>
<evidence type="ECO:0000256" key="1">
    <source>
        <dbReference type="ARBA" id="ARBA00001933"/>
    </source>
</evidence>
<dbReference type="InterPro" id="IPR015422">
    <property type="entry name" value="PyrdxlP-dep_Trfase_small"/>
</dbReference>
<evidence type="ECO:0000256" key="4">
    <source>
        <dbReference type="ARBA" id="ARBA00022898"/>
    </source>
</evidence>
<evidence type="ECO:0000313" key="10">
    <source>
        <dbReference type="Proteomes" id="UP000239735"/>
    </source>
</evidence>
<dbReference type="GO" id="GO:0006535">
    <property type="term" value="P:cysteine biosynthetic process from serine"/>
    <property type="evidence" value="ECO:0007669"/>
    <property type="project" value="TreeGrafter"/>
</dbReference>
<dbReference type="GO" id="GO:0016829">
    <property type="term" value="F:lyase activity"/>
    <property type="evidence" value="ECO:0007669"/>
    <property type="project" value="UniProtKB-KW"/>
</dbReference>
<comment type="cofactor">
    <cofactor evidence="1 8">
        <name>pyridoxal 5'-phosphate</name>
        <dbReference type="ChEBI" id="CHEBI:597326"/>
    </cofactor>
</comment>
<keyword evidence="3" id="KW-0808">Transferase</keyword>
<dbReference type="CDD" id="cd00614">
    <property type="entry name" value="CGS_like"/>
    <property type="match status" value="1"/>
</dbReference>
<keyword evidence="4 7" id="KW-0663">Pyridoxal phosphate</keyword>
<dbReference type="PANTHER" id="PTHR43797:SF2">
    <property type="entry name" value="HOMOCYSTEINE_CYSTEINE SYNTHASE"/>
    <property type="match status" value="1"/>
</dbReference>
<dbReference type="GO" id="GO:0004124">
    <property type="term" value="F:cysteine synthase activity"/>
    <property type="evidence" value="ECO:0007669"/>
    <property type="project" value="TreeGrafter"/>
</dbReference>
<accession>A0A2N9LA14</accession>
<feature type="modified residue" description="N6-(pyridoxal phosphate)lysine" evidence="7">
    <location>
        <position position="210"/>
    </location>
</feature>
<dbReference type="GO" id="GO:0071269">
    <property type="term" value="P:L-homocysteine biosynthetic process"/>
    <property type="evidence" value="ECO:0007669"/>
    <property type="project" value="TreeGrafter"/>
</dbReference>
<evidence type="ECO:0000256" key="8">
    <source>
        <dbReference type="RuleBase" id="RU362118"/>
    </source>
</evidence>
<evidence type="ECO:0000256" key="7">
    <source>
        <dbReference type="PIRSR" id="PIRSR001434-2"/>
    </source>
</evidence>
<dbReference type="NCBIfam" id="TIGR01326">
    <property type="entry name" value="OAH_OAS_sulfhy"/>
    <property type="match status" value="1"/>
</dbReference>
<dbReference type="AlphaFoldDB" id="A0A2N9LA14"/>
<dbReference type="InterPro" id="IPR015421">
    <property type="entry name" value="PyrdxlP-dep_Trfase_major"/>
</dbReference>
<dbReference type="PANTHER" id="PTHR43797">
    <property type="entry name" value="HOMOCYSTEINE/CYSTEINE SYNTHASE"/>
    <property type="match status" value="1"/>
</dbReference>
<dbReference type="FunFam" id="3.90.1150.10:FF:000033">
    <property type="entry name" value="Cystathionine gamma-synthase"/>
    <property type="match status" value="1"/>
</dbReference>
<comment type="subunit">
    <text evidence="2">Homotetramer.</text>
</comment>
<dbReference type="Proteomes" id="UP000239735">
    <property type="component" value="Unassembled WGS sequence"/>
</dbReference>
<evidence type="ECO:0000256" key="6">
    <source>
        <dbReference type="ARBA" id="ARBA00071157"/>
    </source>
</evidence>
<dbReference type="GO" id="GO:0019346">
    <property type="term" value="P:transsulfuration"/>
    <property type="evidence" value="ECO:0007669"/>
    <property type="project" value="InterPro"/>
</dbReference>
<dbReference type="GO" id="GO:0005737">
    <property type="term" value="C:cytoplasm"/>
    <property type="evidence" value="ECO:0007669"/>
    <property type="project" value="TreeGrafter"/>
</dbReference>
<name>A0A2N9LA14_9BACT</name>